<feature type="region of interest" description="Disordered" evidence="2">
    <location>
        <begin position="691"/>
        <end position="710"/>
    </location>
</feature>
<evidence type="ECO:0000259" key="4">
    <source>
        <dbReference type="PROSITE" id="PS50240"/>
    </source>
</evidence>
<dbReference type="InterPro" id="IPR009003">
    <property type="entry name" value="Peptidase_S1_PA"/>
</dbReference>
<dbReference type="PANTHER" id="PTHR24250:SF27">
    <property type="entry name" value="ELASTASE 2 LIKE"/>
    <property type="match status" value="1"/>
</dbReference>
<evidence type="ECO:0000313" key="6">
    <source>
        <dbReference type="Proteomes" id="UP000030764"/>
    </source>
</evidence>
<evidence type="ECO:0000256" key="1">
    <source>
        <dbReference type="ARBA" id="ARBA00023157"/>
    </source>
</evidence>
<feature type="domain" description="Peptidase S1" evidence="4">
    <location>
        <begin position="30"/>
        <end position="304"/>
    </location>
</feature>
<dbReference type="PROSITE" id="PS50240">
    <property type="entry name" value="TRYPSIN_DOM"/>
    <property type="match status" value="2"/>
</dbReference>
<organism evidence="5 6">
    <name type="scientific">Trichuris suis</name>
    <name type="common">pig whipworm</name>
    <dbReference type="NCBI Taxonomy" id="68888"/>
    <lineage>
        <taxon>Eukaryota</taxon>
        <taxon>Metazoa</taxon>
        <taxon>Ecdysozoa</taxon>
        <taxon>Nematoda</taxon>
        <taxon>Enoplea</taxon>
        <taxon>Dorylaimia</taxon>
        <taxon>Trichinellida</taxon>
        <taxon>Trichuridae</taxon>
        <taxon>Trichuris</taxon>
    </lineage>
</organism>
<feature type="domain" description="Peptidase S1" evidence="4">
    <location>
        <begin position="1223"/>
        <end position="1443"/>
    </location>
</feature>
<proteinExistence type="predicted"/>
<name>A0A085LKF8_9BILA</name>
<feature type="compositionally biased region" description="Low complexity" evidence="2">
    <location>
        <begin position="726"/>
        <end position="752"/>
    </location>
</feature>
<feature type="region of interest" description="Disordered" evidence="2">
    <location>
        <begin position="723"/>
        <end position="752"/>
    </location>
</feature>
<dbReference type="Pfam" id="PF00089">
    <property type="entry name" value="Trypsin"/>
    <property type="match status" value="3"/>
</dbReference>
<feature type="compositionally biased region" description="Polar residues" evidence="2">
    <location>
        <begin position="930"/>
        <end position="944"/>
    </location>
</feature>
<keyword evidence="6" id="KW-1185">Reference proteome</keyword>
<keyword evidence="3" id="KW-0732">Signal</keyword>
<feature type="region of interest" description="Disordered" evidence="2">
    <location>
        <begin position="325"/>
        <end position="368"/>
    </location>
</feature>
<dbReference type="SMART" id="SM00020">
    <property type="entry name" value="Tryp_SPc"/>
    <property type="match status" value="1"/>
</dbReference>
<dbReference type="EMBL" id="KL363491">
    <property type="protein sequence ID" value="KFD45454.1"/>
    <property type="molecule type" value="Genomic_DNA"/>
</dbReference>
<dbReference type="GO" id="GO:0006508">
    <property type="term" value="P:proteolysis"/>
    <property type="evidence" value="ECO:0007669"/>
    <property type="project" value="InterPro"/>
</dbReference>
<protein>
    <recommendedName>
        <fullName evidence="4">Peptidase S1 domain-containing protein</fullName>
    </recommendedName>
</protein>
<dbReference type="Gene3D" id="2.40.10.10">
    <property type="entry name" value="Trypsin-like serine proteases"/>
    <property type="match status" value="3"/>
</dbReference>
<dbReference type="InterPro" id="IPR001254">
    <property type="entry name" value="Trypsin_dom"/>
</dbReference>
<dbReference type="PANTHER" id="PTHR24250">
    <property type="entry name" value="CHYMOTRYPSIN-RELATED"/>
    <property type="match status" value="1"/>
</dbReference>
<feature type="region of interest" description="Disordered" evidence="2">
    <location>
        <begin position="862"/>
        <end position="946"/>
    </location>
</feature>
<feature type="region of interest" description="Disordered" evidence="2">
    <location>
        <begin position="1072"/>
        <end position="1092"/>
    </location>
</feature>
<feature type="chain" id="PRO_5001794712" description="Peptidase S1 domain-containing protein" evidence="3">
    <location>
        <begin position="22"/>
        <end position="1473"/>
    </location>
</feature>
<evidence type="ECO:0000256" key="3">
    <source>
        <dbReference type="SAM" id="SignalP"/>
    </source>
</evidence>
<evidence type="ECO:0000313" key="5">
    <source>
        <dbReference type="EMBL" id="KFD45454.1"/>
    </source>
</evidence>
<dbReference type="Proteomes" id="UP000030764">
    <property type="component" value="Unassembled WGS sequence"/>
</dbReference>
<reference evidence="5 6" key="1">
    <citation type="journal article" date="2014" name="Nat. Genet.">
        <title>Genome and transcriptome of the porcine whipworm Trichuris suis.</title>
        <authorList>
            <person name="Jex A.R."/>
            <person name="Nejsum P."/>
            <person name="Schwarz E.M."/>
            <person name="Hu L."/>
            <person name="Young N.D."/>
            <person name="Hall R.S."/>
            <person name="Korhonen P.K."/>
            <person name="Liao S."/>
            <person name="Thamsborg S."/>
            <person name="Xia J."/>
            <person name="Xu P."/>
            <person name="Wang S."/>
            <person name="Scheerlinck J.P."/>
            <person name="Hofmann A."/>
            <person name="Sternberg P.W."/>
            <person name="Wang J."/>
            <person name="Gasser R.B."/>
        </authorList>
    </citation>
    <scope>NUCLEOTIDE SEQUENCE [LARGE SCALE GENOMIC DNA]</scope>
    <source>
        <strain evidence="5">DCEP-RM93M</strain>
    </source>
</reference>
<feature type="signal peptide" evidence="3">
    <location>
        <begin position="1"/>
        <end position="21"/>
    </location>
</feature>
<evidence type="ECO:0000256" key="2">
    <source>
        <dbReference type="SAM" id="MobiDB-lite"/>
    </source>
</evidence>
<keyword evidence="1" id="KW-1015">Disulfide bond</keyword>
<feature type="compositionally biased region" description="Low complexity" evidence="2">
    <location>
        <begin position="1081"/>
        <end position="1090"/>
    </location>
</feature>
<dbReference type="GO" id="GO:0004252">
    <property type="term" value="F:serine-type endopeptidase activity"/>
    <property type="evidence" value="ECO:0007669"/>
    <property type="project" value="InterPro"/>
</dbReference>
<dbReference type="SUPFAM" id="SSF50494">
    <property type="entry name" value="Trypsin-like serine proteases"/>
    <property type="match status" value="3"/>
</dbReference>
<feature type="compositionally biased region" description="Low complexity" evidence="2">
    <location>
        <begin position="866"/>
        <end position="880"/>
    </location>
</feature>
<dbReference type="InterPro" id="IPR043504">
    <property type="entry name" value="Peptidase_S1_PA_chymotrypsin"/>
</dbReference>
<accession>A0A085LKF8</accession>
<gene>
    <name evidence="5" type="ORF">M513_13670</name>
</gene>
<sequence>MILNWTILSFLLLITVQELEATKGCGLPKEYGGADIRAYVEKKSKKISFPWTVALKHKLGKFKCLGSIIPEYDQRGFQRNSSALILTAGSCFRHSLTKRWGTPRRYKVYAGIDRVRPFLNSGSKSRIMTVKIVPLAAVNDKTWNGVALAALEKPLVFNKVISPICLPSQYDIPPNTATCFASSYNKRRIEEESVTLVPGSICDFGQLAELNGTHGLCTHQKKDSSEKSTGAALFCIMNGRAYQYGIYLSQLMTGKVLSNHKKSLHFYGHVTSAFAMEKEADIKIVQLGSSSTASALSDESSKGWSVSKGSSVSKFSSESEASTISTACSRPSADKRAPGPIQPSSPPCIQKPKKTTDKKTKLGKPGTPERLKVDQVFCGDTSTFGRNLESYVEGNNAHEMLPWNVIIATRIRGSVKCMGSLIHNGDPNQSVNSSNLVLTAEDCITQSKKVWSASPSLRVYAGSSLYSRIKRRGKKVKVSSFNVYSLPWGNEKVRKGIALIKLEHPLVRKDGVVPICLAPRDELPPLHASCYVSHYDSGKHLVEEELVMLTRKPRCLDDDHRRVPTFRGICTMEEKRANHLQLGAPMTCIIGGRAFQYGVYLNHVSLEINTRAKQMLGYYSELNIIHDVLFGKKVSTEPGKAEHRHPATVPTMPVQKPTKVSIDPAAVPVTIFSSQELVSLSLSSSIELQKTQTPSSTYDSAGPIKPSSHVEPIPQHLIIPAPVHTSSKSRSSSQASSEPAAGSLSTSSSFSAESNMKSAEIEARSASAEESFQSSEAAKILRVKVQSVRSPILWGMEQPLEEPVILPAVSSEETKEHRPHVVEHSSAPVSPLPVIENPYAEISGKPNDINMVPITVAPVTLKTESKSSSSSSSASSGSKSKSVEYIEFPATDEEPTPLTPPSSPEQIKPCPLPQLGSSPNTPSAPVICPSMNNGKEQFDHTISSPFPIPEYPSVSMESNHQPLKVPPLMRYDLSSKNVTDHEHIMVHMFTGTPSGPCSVSGSEESGFNRFPHASGGSVSGSSSLSHIRGSHETQISGSASGLSHVSGGVHSGVQVSGNFYGASGALNSGITSSGHLHESSIARSGGSSYSRHTEGTIGMLNTGSASTSHLHGNHYSGITSSSSVRGSTRIHSSEIGFSSNNNVRASNERHHGTFGMQSREVVSSKHSHGTSGTQIISSTSSENLQRSSRISSGNFSSQSGGFHGSFGVQSGGIAASNCKLESVGNGLPISSGSLPGASGVHIFDVSGTSAEEACTGTLYVEPGKTYSDQVITAARCVWSRASGKYVVYVGSLLPRHMTTEHISKTLVQVERIHTIPFYAEHADLKAMGMAILKLKHKVKAIQGVQSFSLPHVSTGAYPSMQCFVSGVCDHGMPVRVRYQLLSPKECRSRLGQKFFPSLMYCGIGRKDILQFPVGAPLVCDFYGKWTQFGIYDHAPRFAKVDRFGGQEAEDFNEVALFMKLDGDEQRENRTISV</sequence>